<dbReference type="AlphaFoldDB" id="A0A7S1EYA7"/>
<sequence length="147" mass="16326">MQRTQAKSLRTDDLVRSACSRSSRVHTVLKHLSTILETSQSYMWSACANRWIDRVTSTCHVVRLYGVFLVLVFHFPVPSSSAILGALCCWTRGANEVLTFAVVASERTQGSNKAMVVVSSFTDDGGLRCPLLTTEYDWRHLIPCATA</sequence>
<evidence type="ECO:0000313" key="1">
    <source>
        <dbReference type="EMBL" id="CAD8832828.1"/>
    </source>
</evidence>
<protein>
    <submittedName>
        <fullName evidence="1">Uncharacterized protein</fullName>
    </submittedName>
</protein>
<reference evidence="1" key="1">
    <citation type="submission" date="2021-01" db="EMBL/GenBank/DDBJ databases">
        <authorList>
            <person name="Corre E."/>
            <person name="Pelletier E."/>
            <person name="Niang G."/>
            <person name="Scheremetjew M."/>
            <person name="Finn R."/>
            <person name="Kale V."/>
            <person name="Holt S."/>
            <person name="Cochrane G."/>
            <person name="Meng A."/>
            <person name="Brown T."/>
            <person name="Cohen L."/>
        </authorList>
    </citation>
    <scope>NUCLEOTIDE SEQUENCE</scope>
</reference>
<gene>
    <name evidence="1" type="ORF">NSCI0253_LOCUS7176</name>
</gene>
<dbReference type="EMBL" id="HBFQ01010247">
    <property type="protein sequence ID" value="CAD8832828.1"/>
    <property type="molecule type" value="Transcribed_RNA"/>
</dbReference>
<name>A0A7S1EYA7_NOCSC</name>
<accession>A0A7S1EYA7</accession>
<organism evidence="1">
    <name type="scientific">Noctiluca scintillans</name>
    <name type="common">Sea sparkle</name>
    <name type="synonym">Red tide dinoflagellate</name>
    <dbReference type="NCBI Taxonomy" id="2966"/>
    <lineage>
        <taxon>Eukaryota</taxon>
        <taxon>Sar</taxon>
        <taxon>Alveolata</taxon>
        <taxon>Dinophyceae</taxon>
        <taxon>Noctilucales</taxon>
        <taxon>Noctilucaceae</taxon>
        <taxon>Noctiluca</taxon>
    </lineage>
</organism>
<proteinExistence type="predicted"/>